<dbReference type="InterPro" id="IPR024079">
    <property type="entry name" value="MetalloPept_cat_dom_sf"/>
</dbReference>
<gene>
    <name evidence="1" type="ORF">KQX54_011313</name>
</gene>
<name>A0AAV7J0Z7_COTGL</name>
<dbReference type="SUPFAM" id="SSF55486">
    <property type="entry name" value="Metalloproteases ('zincins'), catalytic domain"/>
    <property type="match status" value="1"/>
</dbReference>
<comment type="caution">
    <text evidence="1">The sequence shown here is derived from an EMBL/GenBank/DDBJ whole genome shotgun (WGS) entry which is preliminary data.</text>
</comment>
<evidence type="ECO:0008006" key="3">
    <source>
        <dbReference type="Google" id="ProtNLM"/>
    </source>
</evidence>
<dbReference type="GO" id="GO:0008237">
    <property type="term" value="F:metallopeptidase activity"/>
    <property type="evidence" value="ECO:0007669"/>
    <property type="project" value="InterPro"/>
</dbReference>
<dbReference type="EMBL" id="JAHXZJ010000002">
    <property type="protein sequence ID" value="KAH0564299.1"/>
    <property type="molecule type" value="Genomic_DNA"/>
</dbReference>
<dbReference type="Gene3D" id="3.40.390.10">
    <property type="entry name" value="Collagenase (Catalytic Domain)"/>
    <property type="match status" value="1"/>
</dbReference>
<dbReference type="Proteomes" id="UP000826195">
    <property type="component" value="Unassembled WGS sequence"/>
</dbReference>
<evidence type="ECO:0000313" key="1">
    <source>
        <dbReference type="EMBL" id="KAH0564299.1"/>
    </source>
</evidence>
<keyword evidence="2" id="KW-1185">Reference proteome</keyword>
<dbReference type="AlphaFoldDB" id="A0AAV7J0Z7"/>
<accession>A0AAV7J0Z7</accession>
<evidence type="ECO:0000313" key="2">
    <source>
        <dbReference type="Proteomes" id="UP000826195"/>
    </source>
</evidence>
<sequence length="382" mass="44632">MQDDKVIHYMSGNHSEYEETSHISYGETMINASAYLYSRQNIIPLDTYDIFVISTTKMDKRNDIYTIHGKAFTAGACNINKTKKLLYRSIMLYERSYVADISIAAHEVAHSLGVKYSQVVSLENLNTNWSEFSTKTLHQISRNSTFSCLYNKPNFTNPLLEEEEDDPLTSNGKWLEFYMSASKDFRELINPREFYINKAIVVSFKNNKIVVQLVDKSTFTRRNISIEYNIQRIVPDYEKIIIDLAVINRMKNINIFYENKSIHVYQEIHEEAGRKNQALTPLYVTANSEDIITIEVPVFDRNKLLAVFYENNKLIVTQETKIEDDKEFSGYDVIDFNYQYATVSDDMKVYIRPFQLNFDSILRIYHKKTSIYISQISNCKNN</sequence>
<proteinExistence type="predicted"/>
<reference evidence="1 2" key="1">
    <citation type="journal article" date="2021" name="J. Hered.">
        <title>A chromosome-level genome assembly of the parasitoid wasp, Cotesia glomerata (Hymenoptera: Braconidae).</title>
        <authorList>
            <person name="Pinto B.J."/>
            <person name="Weis J.J."/>
            <person name="Gamble T."/>
            <person name="Ode P.J."/>
            <person name="Paul R."/>
            <person name="Zaspel J.M."/>
        </authorList>
    </citation>
    <scope>NUCLEOTIDE SEQUENCE [LARGE SCALE GENOMIC DNA]</scope>
    <source>
        <strain evidence="1">CgM1</strain>
    </source>
</reference>
<organism evidence="1 2">
    <name type="scientific">Cotesia glomerata</name>
    <name type="common">Lepidopteran parasitic wasp</name>
    <name type="synonym">Apanteles glomeratus</name>
    <dbReference type="NCBI Taxonomy" id="32391"/>
    <lineage>
        <taxon>Eukaryota</taxon>
        <taxon>Metazoa</taxon>
        <taxon>Ecdysozoa</taxon>
        <taxon>Arthropoda</taxon>
        <taxon>Hexapoda</taxon>
        <taxon>Insecta</taxon>
        <taxon>Pterygota</taxon>
        <taxon>Neoptera</taxon>
        <taxon>Endopterygota</taxon>
        <taxon>Hymenoptera</taxon>
        <taxon>Apocrita</taxon>
        <taxon>Ichneumonoidea</taxon>
        <taxon>Braconidae</taxon>
        <taxon>Microgastrinae</taxon>
        <taxon>Cotesia</taxon>
    </lineage>
</organism>
<protein>
    <recommendedName>
        <fullName evidence="3">Peptidase M12B domain-containing protein</fullName>
    </recommendedName>
</protein>